<comment type="pathway">
    <text evidence="4 18">Amino-acid biosynthesis; L-histidine biosynthesis; L-histidine from 5-phospho-alpha-D-ribose 1-diphosphate: step 1/9.</text>
</comment>
<dbReference type="NCBIfam" id="TIGR03455">
    <property type="entry name" value="HisG_C-term"/>
    <property type="match status" value="1"/>
</dbReference>
<dbReference type="NCBIfam" id="TIGR00070">
    <property type="entry name" value="hisG"/>
    <property type="match status" value="1"/>
</dbReference>
<protein>
    <recommendedName>
        <fullName evidence="7 18">ATP phosphoribosyltransferase</fullName>
        <shortName evidence="18">ATP-PRT</shortName>
        <shortName evidence="18">ATP-PRTase</shortName>
        <ecNumber evidence="6 18">2.4.2.17</ecNumber>
    </recommendedName>
</protein>
<keyword evidence="11 18" id="KW-0808">Transferase</keyword>
<evidence type="ECO:0000259" key="20">
    <source>
        <dbReference type="Pfam" id="PF08029"/>
    </source>
</evidence>
<evidence type="ECO:0000259" key="19">
    <source>
        <dbReference type="Pfam" id="PF01634"/>
    </source>
</evidence>
<dbReference type="PANTHER" id="PTHR21403">
    <property type="entry name" value="ATP PHOSPHORIBOSYLTRANSFERASE ATP-PRTASE"/>
    <property type="match status" value="1"/>
</dbReference>
<evidence type="ECO:0000256" key="15">
    <source>
        <dbReference type="ARBA" id="ARBA00022842"/>
    </source>
</evidence>
<evidence type="ECO:0000256" key="17">
    <source>
        <dbReference type="ARBA" id="ARBA00024861"/>
    </source>
</evidence>
<sequence>MNNNGNLKLAIQKIGRLSESSLQLLRNCNLEIEKFNDRLVVSVRNFKLDLLFLRDDDIPEYVQDGVAELGIVGEDILSETSADVKVIKKLGFGRCSLRIAIPENDDLNDLADLNNKRIATSYPKILKGFLERNKINAKIVNISGSVEAAPSLGIADYICDLVSTGNTLKLNKLKASISVLESEAVLIKNKNLSLQSDKYNIFLKLLSRIESVLNAKNSKYIMMNVPKDSLEKITNLIPSLKSPTILPLADGESLAVHAVIPAEKFWEIVDDLKNAGASGILLLPIENIVL</sequence>
<dbReference type="InterPro" id="IPR011322">
    <property type="entry name" value="N-reg_PII-like_a/b"/>
</dbReference>
<dbReference type="EC" id="2.4.2.17" evidence="6 18"/>
<keyword evidence="9 18" id="KW-0028">Amino-acid biosynthesis</keyword>
<name>A0A7V3E6E0_9BACT</name>
<dbReference type="GO" id="GO:0005737">
    <property type="term" value="C:cytoplasm"/>
    <property type="evidence" value="ECO:0007669"/>
    <property type="project" value="UniProtKB-SubCell"/>
</dbReference>
<comment type="cofactor">
    <cofactor evidence="2 18">
        <name>Mg(2+)</name>
        <dbReference type="ChEBI" id="CHEBI:18420"/>
    </cofactor>
</comment>
<dbReference type="HAMAP" id="MF_00079">
    <property type="entry name" value="HisG_Long"/>
    <property type="match status" value="1"/>
</dbReference>
<feature type="domain" description="ATP phosphoribosyltransferase catalytic" evidence="19">
    <location>
        <begin position="54"/>
        <end position="209"/>
    </location>
</feature>
<evidence type="ECO:0000256" key="16">
    <source>
        <dbReference type="ARBA" id="ARBA00023102"/>
    </source>
</evidence>
<dbReference type="InterPro" id="IPR020621">
    <property type="entry name" value="ATP-PRT_HisG_long"/>
</dbReference>
<dbReference type="GO" id="GO:0000105">
    <property type="term" value="P:L-histidine biosynthetic process"/>
    <property type="evidence" value="ECO:0007669"/>
    <property type="project" value="UniProtKB-UniRule"/>
</dbReference>
<evidence type="ECO:0000256" key="12">
    <source>
        <dbReference type="ARBA" id="ARBA00022723"/>
    </source>
</evidence>
<dbReference type="PROSITE" id="PS01316">
    <property type="entry name" value="ATP_P_PHORIBOSYLTR"/>
    <property type="match status" value="1"/>
</dbReference>
<evidence type="ECO:0000256" key="7">
    <source>
        <dbReference type="ARBA" id="ARBA00020998"/>
    </source>
</evidence>
<evidence type="ECO:0000256" key="18">
    <source>
        <dbReference type="HAMAP-Rule" id="MF_00079"/>
    </source>
</evidence>
<evidence type="ECO:0000256" key="5">
    <source>
        <dbReference type="ARBA" id="ARBA00007955"/>
    </source>
</evidence>
<dbReference type="PANTHER" id="PTHR21403:SF8">
    <property type="entry name" value="ATP PHOSPHORIBOSYLTRANSFERASE"/>
    <property type="match status" value="1"/>
</dbReference>
<dbReference type="InterPro" id="IPR001348">
    <property type="entry name" value="ATP_PRibTrfase_HisG"/>
</dbReference>
<evidence type="ECO:0000256" key="3">
    <source>
        <dbReference type="ARBA" id="ARBA00004496"/>
    </source>
</evidence>
<dbReference type="InterPro" id="IPR013820">
    <property type="entry name" value="ATP_PRibTrfase_cat"/>
</dbReference>
<comment type="function">
    <text evidence="17 18">Catalyzes the condensation of ATP and 5-phosphoribose 1-diphosphate to form N'-(5'-phosphoribosyl)-ATP (PR-ATP). Has a crucial role in the pathway because the rate of histidine biosynthesis seems to be controlled primarily by regulation of HisG enzymatic activity.</text>
</comment>
<keyword evidence="12 18" id="KW-0479">Metal-binding</keyword>
<dbReference type="InterPro" id="IPR018198">
    <property type="entry name" value="ATP_PRibTrfase_CS"/>
</dbReference>
<evidence type="ECO:0000256" key="10">
    <source>
        <dbReference type="ARBA" id="ARBA00022676"/>
    </source>
</evidence>
<dbReference type="Gene3D" id="3.30.70.120">
    <property type="match status" value="1"/>
</dbReference>
<reference evidence="21" key="1">
    <citation type="journal article" date="2020" name="mSystems">
        <title>Genome- and Community-Level Interaction Insights into Carbon Utilization and Element Cycling Functions of Hydrothermarchaeota in Hydrothermal Sediment.</title>
        <authorList>
            <person name="Zhou Z."/>
            <person name="Liu Y."/>
            <person name="Xu W."/>
            <person name="Pan J."/>
            <person name="Luo Z.H."/>
            <person name="Li M."/>
        </authorList>
    </citation>
    <scope>NUCLEOTIDE SEQUENCE [LARGE SCALE GENOMIC DNA]</scope>
    <source>
        <strain evidence="21">SpSt-479</strain>
        <strain evidence="22">SpSt-500</strain>
    </source>
</reference>
<comment type="subcellular location">
    <subcellularLocation>
        <location evidence="3 18">Cytoplasm</location>
    </subcellularLocation>
</comment>
<dbReference type="InterPro" id="IPR013115">
    <property type="entry name" value="HisG_C"/>
</dbReference>
<keyword evidence="14 18" id="KW-0067">ATP-binding</keyword>
<evidence type="ECO:0000256" key="11">
    <source>
        <dbReference type="ARBA" id="ARBA00022679"/>
    </source>
</evidence>
<dbReference type="InterPro" id="IPR015867">
    <property type="entry name" value="N-reg_PII/ATP_PRibTrfase_C"/>
</dbReference>
<comment type="caution">
    <text evidence="21">The sequence shown here is derived from an EMBL/GenBank/DDBJ whole genome shotgun (WGS) entry which is preliminary data.</text>
</comment>
<dbReference type="FunFam" id="3.30.70.120:FF:000002">
    <property type="entry name" value="ATP phosphoribosyltransferase"/>
    <property type="match status" value="1"/>
</dbReference>
<dbReference type="GO" id="GO:0005524">
    <property type="term" value="F:ATP binding"/>
    <property type="evidence" value="ECO:0007669"/>
    <property type="project" value="UniProtKB-KW"/>
</dbReference>
<keyword evidence="15 18" id="KW-0460">Magnesium</keyword>
<evidence type="ECO:0000256" key="1">
    <source>
        <dbReference type="ARBA" id="ARBA00000915"/>
    </source>
</evidence>
<evidence type="ECO:0000256" key="13">
    <source>
        <dbReference type="ARBA" id="ARBA00022741"/>
    </source>
</evidence>
<dbReference type="EMBL" id="DSUJ01000003">
    <property type="protein sequence ID" value="HFI90197.1"/>
    <property type="molecule type" value="Genomic_DNA"/>
</dbReference>
<dbReference type="Pfam" id="PF01634">
    <property type="entry name" value="HisG"/>
    <property type="match status" value="1"/>
</dbReference>
<evidence type="ECO:0000313" key="21">
    <source>
        <dbReference type="EMBL" id="HFI90197.1"/>
    </source>
</evidence>
<keyword evidence="13 18" id="KW-0547">Nucleotide-binding</keyword>
<dbReference type="GO" id="GO:0003879">
    <property type="term" value="F:ATP phosphoribosyltransferase activity"/>
    <property type="evidence" value="ECO:0007669"/>
    <property type="project" value="UniProtKB-UniRule"/>
</dbReference>
<comment type="similarity">
    <text evidence="5 18">Belongs to the ATP phosphoribosyltransferase family. Long subfamily.</text>
</comment>
<dbReference type="AlphaFoldDB" id="A0A7V3E6E0"/>
<keyword evidence="8 18" id="KW-0963">Cytoplasm</keyword>
<evidence type="ECO:0000256" key="2">
    <source>
        <dbReference type="ARBA" id="ARBA00001946"/>
    </source>
</evidence>
<dbReference type="SUPFAM" id="SSF54913">
    <property type="entry name" value="GlnB-like"/>
    <property type="match status" value="1"/>
</dbReference>
<accession>A0A7V3E6E0</accession>
<dbReference type="Gene3D" id="3.40.190.10">
    <property type="entry name" value="Periplasmic binding protein-like II"/>
    <property type="match status" value="2"/>
</dbReference>
<dbReference type="Pfam" id="PF08029">
    <property type="entry name" value="HisG_C"/>
    <property type="match status" value="1"/>
</dbReference>
<comment type="catalytic activity">
    <reaction evidence="1 18">
        <text>1-(5-phospho-beta-D-ribosyl)-ATP + diphosphate = 5-phospho-alpha-D-ribose 1-diphosphate + ATP</text>
        <dbReference type="Rhea" id="RHEA:18473"/>
        <dbReference type="ChEBI" id="CHEBI:30616"/>
        <dbReference type="ChEBI" id="CHEBI:33019"/>
        <dbReference type="ChEBI" id="CHEBI:58017"/>
        <dbReference type="ChEBI" id="CHEBI:73183"/>
        <dbReference type="EC" id="2.4.2.17"/>
    </reaction>
</comment>
<organism evidence="21">
    <name type="scientific">Ignavibacterium album</name>
    <dbReference type="NCBI Taxonomy" id="591197"/>
    <lineage>
        <taxon>Bacteria</taxon>
        <taxon>Pseudomonadati</taxon>
        <taxon>Ignavibacteriota</taxon>
        <taxon>Ignavibacteria</taxon>
        <taxon>Ignavibacteriales</taxon>
        <taxon>Ignavibacteriaceae</taxon>
        <taxon>Ignavibacterium</taxon>
    </lineage>
</organism>
<evidence type="ECO:0000256" key="8">
    <source>
        <dbReference type="ARBA" id="ARBA00022490"/>
    </source>
</evidence>
<dbReference type="UniPathway" id="UPA00031">
    <property type="reaction ID" value="UER00006"/>
</dbReference>
<dbReference type="GO" id="GO:0000287">
    <property type="term" value="F:magnesium ion binding"/>
    <property type="evidence" value="ECO:0007669"/>
    <property type="project" value="UniProtKB-UniRule"/>
</dbReference>
<keyword evidence="16 18" id="KW-0368">Histidine biosynthesis</keyword>
<gene>
    <name evidence="18" type="primary">hisG</name>
    <name evidence="21" type="ORF">ENS31_01555</name>
    <name evidence="22" type="ORF">ENS56_13870</name>
</gene>
<comment type="activity regulation">
    <text evidence="18">Feedback inhibited by histidine.</text>
</comment>
<dbReference type="SUPFAM" id="SSF53850">
    <property type="entry name" value="Periplasmic binding protein-like II"/>
    <property type="match status" value="1"/>
</dbReference>
<evidence type="ECO:0000256" key="4">
    <source>
        <dbReference type="ARBA" id="ARBA00004667"/>
    </source>
</evidence>
<evidence type="ECO:0000256" key="14">
    <source>
        <dbReference type="ARBA" id="ARBA00022840"/>
    </source>
</evidence>
<proteinExistence type="inferred from homology"/>
<dbReference type="EMBL" id="DSVI01000026">
    <property type="protein sequence ID" value="HGT49120.1"/>
    <property type="molecule type" value="Genomic_DNA"/>
</dbReference>
<feature type="domain" description="Histidine biosynthesis HisG C-terminal" evidence="20">
    <location>
        <begin position="215"/>
        <end position="287"/>
    </location>
</feature>
<evidence type="ECO:0000256" key="9">
    <source>
        <dbReference type="ARBA" id="ARBA00022605"/>
    </source>
</evidence>
<evidence type="ECO:0000313" key="22">
    <source>
        <dbReference type="EMBL" id="HGT49120.1"/>
    </source>
</evidence>
<keyword evidence="10 18" id="KW-0328">Glycosyltransferase</keyword>
<evidence type="ECO:0000256" key="6">
    <source>
        <dbReference type="ARBA" id="ARBA00011946"/>
    </source>
</evidence>